<dbReference type="EMBL" id="JAFFZE010000027">
    <property type="protein sequence ID" value="MCT2587678.1"/>
    <property type="molecule type" value="Genomic_DNA"/>
</dbReference>
<dbReference type="CDD" id="cd00093">
    <property type="entry name" value="HTH_XRE"/>
    <property type="match status" value="1"/>
</dbReference>
<name>A0ABT2JIG5_9PSEU</name>
<dbReference type="SMART" id="SM00530">
    <property type="entry name" value="HTH_XRE"/>
    <property type="match status" value="1"/>
</dbReference>
<dbReference type="Pfam" id="PF13560">
    <property type="entry name" value="HTH_31"/>
    <property type="match status" value="1"/>
</dbReference>
<dbReference type="InterPro" id="IPR001387">
    <property type="entry name" value="Cro/C1-type_HTH"/>
</dbReference>
<reference evidence="2 3" key="1">
    <citation type="submission" date="2021-02" db="EMBL/GenBank/DDBJ databases">
        <title>Actinophytocola xerophila sp. nov., isolated from soil of cotton cropping field.</title>
        <authorList>
            <person name="Huang R."/>
            <person name="Chen X."/>
            <person name="Ge X."/>
            <person name="Liu W."/>
        </authorList>
    </citation>
    <scope>NUCLEOTIDE SEQUENCE [LARGE SCALE GENOMIC DNA]</scope>
    <source>
        <strain evidence="2 3">S1-96</strain>
    </source>
</reference>
<feature type="domain" description="HTH cro/C1-type" evidence="1">
    <location>
        <begin position="30"/>
        <end position="66"/>
    </location>
</feature>
<dbReference type="Gene3D" id="1.25.40.10">
    <property type="entry name" value="Tetratricopeptide repeat domain"/>
    <property type="match status" value="1"/>
</dbReference>
<organism evidence="2 3">
    <name type="scientific">Actinophytocola gossypii</name>
    <dbReference type="NCBI Taxonomy" id="2812003"/>
    <lineage>
        <taxon>Bacteria</taxon>
        <taxon>Bacillati</taxon>
        <taxon>Actinomycetota</taxon>
        <taxon>Actinomycetes</taxon>
        <taxon>Pseudonocardiales</taxon>
        <taxon>Pseudonocardiaceae</taxon>
    </lineage>
</organism>
<proteinExistence type="predicted"/>
<gene>
    <name evidence="2" type="ORF">JT362_31625</name>
</gene>
<dbReference type="SUPFAM" id="SSF47413">
    <property type="entry name" value="lambda repressor-like DNA-binding domains"/>
    <property type="match status" value="1"/>
</dbReference>
<protein>
    <submittedName>
        <fullName evidence="2">Helix-turn-helix domain-containing protein</fullName>
    </submittedName>
</protein>
<dbReference type="InterPro" id="IPR011990">
    <property type="entry name" value="TPR-like_helical_dom_sf"/>
</dbReference>
<dbReference type="Proteomes" id="UP001156441">
    <property type="component" value="Unassembled WGS sequence"/>
</dbReference>
<evidence type="ECO:0000313" key="3">
    <source>
        <dbReference type="Proteomes" id="UP001156441"/>
    </source>
</evidence>
<sequence>MRGRLGPALWLWSTRDAASALASRDLAVILRTYRRLNGYSQQVLADRLGYDKTYISMIETGRRLINDVGTRRYIAHTLGLPTHVLGVTDGDDADFAAMVQFGDSTIRLAEIARQAGRAVDAVNELWPLVARLEARAAEGHLEHDTLVLLTHARVALGVSLGTILPEERMAAAAKWTGKALAVAEHLDDPAFHAHTLRMHGNELRKANRLPAAIARLSRAAALSIDREGRATALAFLARAAGEQRNSPLFDAAIERYRCLLDRGPARGMLVNPFTYREIHLRGLVSTGRATEAARIMQSNPPDAAPAAPQWHIIERVTAGQVHLAAGDHDAAEEPLRAALSVAEAHRVPQQIQRVIRAADKSGLTEVKAEGQASLARLNVGCGFSVGSKPRRLGSGSS</sequence>
<dbReference type="Gene3D" id="1.10.260.40">
    <property type="entry name" value="lambda repressor-like DNA-binding domains"/>
    <property type="match status" value="1"/>
</dbReference>
<dbReference type="PROSITE" id="PS50943">
    <property type="entry name" value="HTH_CROC1"/>
    <property type="match status" value="1"/>
</dbReference>
<dbReference type="RefSeq" id="WP_260195590.1">
    <property type="nucleotide sequence ID" value="NZ_JAFFZE010000027.1"/>
</dbReference>
<dbReference type="InterPro" id="IPR010982">
    <property type="entry name" value="Lambda_DNA-bd_dom_sf"/>
</dbReference>
<accession>A0ABT2JIG5</accession>
<keyword evidence="3" id="KW-1185">Reference proteome</keyword>
<comment type="caution">
    <text evidence="2">The sequence shown here is derived from an EMBL/GenBank/DDBJ whole genome shotgun (WGS) entry which is preliminary data.</text>
</comment>
<evidence type="ECO:0000259" key="1">
    <source>
        <dbReference type="PROSITE" id="PS50943"/>
    </source>
</evidence>
<evidence type="ECO:0000313" key="2">
    <source>
        <dbReference type="EMBL" id="MCT2587678.1"/>
    </source>
</evidence>